<accession>A0A024LQJ9</accession>
<organism evidence="1">
    <name type="scientific">Bartonella schoenbuchensis</name>
    <dbReference type="NCBI Taxonomy" id="165694"/>
    <lineage>
        <taxon>Bacteria</taxon>
        <taxon>Pseudomonadati</taxon>
        <taxon>Pseudomonadota</taxon>
        <taxon>Alphaproteobacteria</taxon>
        <taxon>Hyphomicrobiales</taxon>
        <taxon>Bartonellaceae</taxon>
        <taxon>Bartonella</taxon>
    </lineage>
</organism>
<name>A0A024LQJ9_9HYPH</name>
<dbReference type="AlphaFoldDB" id="A0A024LQJ9"/>
<dbReference type="InterPro" id="IPR021558">
    <property type="entry name" value="MazE-like"/>
</dbReference>
<sequence length="168" mass="19632">MILVSGPVNLRGDKPLIQNYFKGKKASLNSVFLGFKNTNARILITGGVIEKCKKIFIINFLIYKKFEIFQKLLEISFHVTFFRVTRYMKHSGGYIMGTMHVNERVQKHRNAQRKAGLRLMQIWVPDIRQPDFAEECRRQCRLVAKTDKDNASMQLFMEQSLKDIDGWT</sequence>
<evidence type="ECO:0000313" key="1">
    <source>
        <dbReference type="EMBL" id="CDP79655.1"/>
    </source>
</evidence>
<protein>
    <submittedName>
        <fullName evidence="1">Uncharacterized protein</fullName>
    </submittedName>
</protein>
<reference evidence="1" key="1">
    <citation type="submission" date="2013-11" db="EMBL/GenBank/DDBJ databases">
        <authorList>
            <person name="GENOMES U."/>
        </authorList>
    </citation>
    <scope>NUCLEOTIDE SEQUENCE</scope>
    <source>
        <strain evidence="1">MVT06</strain>
    </source>
</reference>
<dbReference type="Pfam" id="PF11455">
    <property type="entry name" value="MazE-like"/>
    <property type="match status" value="1"/>
</dbReference>
<proteinExistence type="predicted"/>
<reference evidence="1" key="2">
    <citation type="submission" date="2014-05" db="EMBL/GenBank/DDBJ databases">
        <title>Genome sequencing of Bartonella spp. isolated from human blood.</title>
        <authorList>
            <person name="Raoult D."/>
        </authorList>
    </citation>
    <scope>NUCLEOTIDE SEQUENCE</scope>
    <source>
        <strain evidence="1">MVT06</strain>
    </source>
</reference>
<gene>
    <name evidence="1" type="ORF">BN1046_00552</name>
</gene>
<dbReference type="EMBL" id="HG977195">
    <property type="protein sequence ID" value="CDP79655.1"/>
    <property type="molecule type" value="Genomic_DNA"/>
</dbReference>